<evidence type="ECO:0000313" key="4">
    <source>
        <dbReference type="Proteomes" id="UP001193748"/>
    </source>
</evidence>
<dbReference type="EMBL" id="JABSWW010000001">
    <property type="protein sequence ID" value="NRT87226.1"/>
    <property type="molecule type" value="Genomic_DNA"/>
</dbReference>
<keyword evidence="1" id="KW-0812">Transmembrane</keyword>
<dbReference type="RefSeq" id="WP_241415001.1">
    <property type="nucleotide sequence ID" value="NZ_JABSWW010000001.1"/>
</dbReference>
<dbReference type="Proteomes" id="UP001193748">
    <property type="component" value="Unassembled WGS sequence"/>
</dbReference>
<dbReference type="GO" id="GO:0016301">
    <property type="term" value="F:kinase activity"/>
    <property type="evidence" value="ECO:0007669"/>
    <property type="project" value="UniProtKB-KW"/>
</dbReference>
<evidence type="ECO:0000313" key="3">
    <source>
        <dbReference type="EMBL" id="NRT87226.1"/>
    </source>
</evidence>
<feature type="transmembrane region" description="Helical" evidence="1">
    <location>
        <begin position="12"/>
        <end position="32"/>
    </location>
</feature>
<comment type="caution">
    <text evidence="3">The sequence shown here is derived from an EMBL/GenBank/DDBJ whole genome shotgun (WGS) entry which is preliminary data.</text>
</comment>
<evidence type="ECO:0000256" key="1">
    <source>
        <dbReference type="SAM" id="Phobius"/>
    </source>
</evidence>
<gene>
    <name evidence="3" type="ORF">B0H41_000905</name>
</gene>
<dbReference type="AlphaFoldDB" id="A0AAX0AWA4"/>
<feature type="domain" description="Chemotaxis methyl-accepting receptor HlyB-like 4HB MCP" evidence="2">
    <location>
        <begin position="6"/>
        <end position="86"/>
    </location>
</feature>
<dbReference type="InterPro" id="IPR024478">
    <property type="entry name" value="HlyB_4HB_MCP"/>
</dbReference>
<protein>
    <submittedName>
        <fullName evidence="3">Phosphoglycerate-specific signal transduction histidine kinase</fullName>
    </submittedName>
</protein>
<accession>A0AAX0AWA4</accession>
<sequence length="104" mass="11783">MGFSKIKLSNKLIIAFSLMIILIMGVSSLAILRLSQINGTVDQLIDVENEKVSAAYNMRGSINKIAISIRNISISNDMNYMNEQKKYWIRIELFIMKTKINLAA</sequence>
<organism evidence="3 4">
    <name type="scientific">Clostridium beijerinckii</name>
    <name type="common">Clostridium MP</name>
    <dbReference type="NCBI Taxonomy" id="1520"/>
    <lineage>
        <taxon>Bacteria</taxon>
        <taxon>Bacillati</taxon>
        <taxon>Bacillota</taxon>
        <taxon>Clostridia</taxon>
        <taxon>Eubacteriales</taxon>
        <taxon>Clostridiaceae</taxon>
        <taxon>Clostridium</taxon>
    </lineage>
</organism>
<keyword evidence="3" id="KW-0808">Transferase</keyword>
<keyword evidence="3" id="KW-0418">Kinase</keyword>
<reference evidence="3" key="2">
    <citation type="journal article" date="2022" name="Nat. Biotechnol.">
        <title>Carbon-negative production of acetone and isopropanol by gas fermentation at industrial pilot scale.</title>
        <authorList>
            <person name="Liew F.E."/>
            <person name="Nogle R."/>
            <person name="Abdalla T."/>
            <person name="Rasor B.J."/>
            <person name="Canter C."/>
            <person name="Jensen R.O."/>
            <person name="Wang L."/>
            <person name="Strutz J."/>
            <person name="Chirania P."/>
            <person name="De Tissera S."/>
            <person name="Mueller A.P."/>
            <person name="Ruan Z."/>
            <person name="Gao A."/>
            <person name="Tran L."/>
            <person name="Engle N.L."/>
            <person name="Bromley J.C."/>
            <person name="Daniell J."/>
            <person name="Conrado R."/>
            <person name="Tschaplinski T.J."/>
            <person name="Giannone R.J."/>
            <person name="Hettich R.L."/>
            <person name="Karim A.S."/>
            <person name="Simpson S.D."/>
            <person name="Brown S.D."/>
            <person name="Leang C."/>
            <person name="Jewett M.C."/>
            <person name="Kopke M."/>
        </authorList>
    </citation>
    <scope>NUCLEOTIDE SEQUENCE</scope>
    <source>
        <strain evidence="3">DJ080</strain>
    </source>
</reference>
<proteinExistence type="predicted"/>
<evidence type="ECO:0000259" key="2">
    <source>
        <dbReference type="Pfam" id="PF12729"/>
    </source>
</evidence>
<keyword evidence="1" id="KW-0472">Membrane</keyword>
<keyword evidence="1" id="KW-1133">Transmembrane helix</keyword>
<reference evidence="3" key="1">
    <citation type="submission" date="2020-05" db="EMBL/GenBank/DDBJ databases">
        <authorList>
            <person name="Brown S."/>
            <person name="Huntemann M."/>
            <person name="Clum A."/>
            <person name="Spunde A."/>
            <person name="Palaniappan K."/>
            <person name="Ritter S."/>
            <person name="Mikhailova N."/>
            <person name="Chen I.-M."/>
            <person name="Stamatis D."/>
            <person name="Reddy T."/>
            <person name="O'Malley R."/>
            <person name="Daum C."/>
            <person name="Shapiro N."/>
            <person name="Ivanova N."/>
            <person name="Kyrpides N."/>
            <person name="Woyke T."/>
        </authorList>
    </citation>
    <scope>NUCLEOTIDE SEQUENCE</scope>
    <source>
        <strain evidence="3">DJ080</strain>
    </source>
</reference>
<dbReference type="Pfam" id="PF12729">
    <property type="entry name" value="4HB_MCP_1"/>
    <property type="match status" value="1"/>
</dbReference>
<name>A0AAX0AWA4_CLOBE</name>